<dbReference type="InterPro" id="IPR004158">
    <property type="entry name" value="DUF247_pln"/>
</dbReference>
<feature type="transmembrane region" description="Helical" evidence="1">
    <location>
        <begin position="255"/>
        <end position="274"/>
    </location>
</feature>
<keyword evidence="1" id="KW-1133">Transmembrane helix</keyword>
<keyword evidence="1" id="KW-0472">Membrane</keyword>
<sequence>MLLGFCKAVSPLSVLRGYPPYKALRHSHLLDLLHHLVTLSVCPEKNPEGERLEERFIEDMYEKVKVSPSLESIWESSLEFIEELGPQEFEKPVKLFQEEILIPKASELHKSGIKFRSADHITQIRFELDTRSFHLPIIKIDSNSEVLGNLVAYEATIKLESDSLILSRYMELMSCLEESPEDVTVLKEVILPKSRKEEDVAKLFSGMSKSIRATNTSDMDKAIADVNQFYKGFWKVSASTFVKKWPRTTGSYCKVLGALLVLLFMAVQAFCSVYKCHRLSLKLNTSQAQQGFQLPSLKYSM</sequence>
<evidence type="ECO:0000313" key="3">
    <source>
        <dbReference type="EMBL" id="GMN34574.1"/>
    </source>
</evidence>
<dbReference type="EMBL" id="BTGU01002138">
    <property type="protein sequence ID" value="GMN34574.1"/>
    <property type="molecule type" value="Genomic_DNA"/>
</dbReference>
<dbReference type="Pfam" id="PF03140">
    <property type="entry name" value="DUF247"/>
    <property type="match status" value="1"/>
</dbReference>
<proteinExistence type="predicted"/>
<dbReference type="AlphaFoldDB" id="A0AA87ZIL0"/>
<evidence type="ECO:0000313" key="4">
    <source>
        <dbReference type="Proteomes" id="UP001187192"/>
    </source>
</evidence>
<dbReference type="EMBL" id="BTGU01002135">
    <property type="protein sequence ID" value="GMN34547.1"/>
    <property type="molecule type" value="Genomic_DNA"/>
</dbReference>
<evidence type="ECO:0000256" key="1">
    <source>
        <dbReference type="SAM" id="Phobius"/>
    </source>
</evidence>
<protein>
    <submittedName>
        <fullName evidence="2">Uncharacterized protein</fullName>
    </submittedName>
</protein>
<dbReference type="PANTHER" id="PTHR31549:SF277">
    <property type="entry name" value="OS08G0167400 PROTEIN"/>
    <property type="match status" value="1"/>
</dbReference>
<reference evidence="2" key="1">
    <citation type="submission" date="2023-07" db="EMBL/GenBank/DDBJ databases">
        <title>draft genome sequence of fig (Ficus carica).</title>
        <authorList>
            <person name="Takahashi T."/>
            <person name="Nishimura K."/>
        </authorList>
    </citation>
    <scope>NUCLEOTIDE SEQUENCE</scope>
</reference>
<dbReference type="Proteomes" id="UP001187192">
    <property type="component" value="Unassembled WGS sequence"/>
</dbReference>
<evidence type="ECO:0000313" key="2">
    <source>
        <dbReference type="EMBL" id="GMN34547.1"/>
    </source>
</evidence>
<comment type="caution">
    <text evidence="2">The sequence shown here is derived from an EMBL/GenBank/DDBJ whole genome shotgun (WGS) entry which is preliminary data.</text>
</comment>
<keyword evidence="4" id="KW-1185">Reference proteome</keyword>
<dbReference type="PANTHER" id="PTHR31549">
    <property type="entry name" value="PROTEIN, PUTATIVE (DUF247)-RELATED-RELATED"/>
    <property type="match status" value="1"/>
</dbReference>
<gene>
    <name evidence="2" type="ORF">TIFTF001_042074</name>
    <name evidence="3" type="ORF">TIFTF001_042076</name>
</gene>
<accession>A0AA87ZIL0</accession>
<name>A0AA87ZIL0_FICCA</name>
<organism evidence="2 4">
    <name type="scientific">Ficus carica</name>
    <name type="common">Common fig</name>
    <dbReference type="NCBI Taxonomy" id="3494"/>
    <lineage>
        <taxon>Eukaryota</taxon>
        <taxon>Viridiplantae</taxon>
        <taxon>Streptophyta</taxon>
        <taxon>Embryophyta</taxon>
        <taxon>Tracheophyta</taxon>
        <taxon>Spermatophyta</taxon>
        <taxon>Magnoliopsida</taxon>
        <taxon>eudicotyledons</taxon>
        <taxon>Gunneridae</taxon>
        <taxon>Pentapetalae</taxon>
        <taxon>rosids</taxon>
        <taxon>fabids</taxon>
        <taxon>Rosales</taxon>
        <taxon>Moraceae</taxon>
        <taxon>Ficeae</taxon>
        <taxon>Ficus</taxon>
    </lineage>
</organism>
<keyword evidence="1" id="KW-0812">Transmembrane</keyword>